<evidence type="ECO:0000259" key="5">
    <source>
        <dbReference type="PROSITE" id="PS50883"/>
    </source>
</evidence>
<dbReference type="GO" id="GO:0071111">
    <property type="term" value="F:cyclic-guanylate-specific phosphodiesterase activity"/>
    <property type="evidence" value="ECO:0007669"/>
    <property type="project" value="InterPro"/>
</dbReference>
<evidence type="ECO:0000259" key="4">
    <source>
        <dbReference type="PROSITE" id="PS50110"/>
    </source>
</evidence>
<dbReference type="InterPro" id="IPR011006">
    <property type="entry name" value="CheY-like_superfamily"/>
</dbReference>
<dbReference type="RefSeq" id="WP_186290905.1">
    <property type="nucleotide sequence ID" value="NZ_CABHNB010000008.1"/>
</dbReference>
<dbReference type="Proteomes" id="UP000409147">
    <property type="component" value="Unassembled WGS sequence"/>
</dbReference>
<dbReference type="InterPro" id="IPR029787">
    <property type="entry name" value="Nucleotide_cyclase"/>
</dbReference>
<accession>A0A564SER3</accession>
<feature type="domain" description="Response regulatory" evidence="4">
    <location>
        <begin position="148"/>
        <end position="265"/>
    </location>
</feature>
<evidence type="ECO:0000256" key="3">
    <source>
        <dbReference type="PROSITE-ProRule" id="PRU00169"/>
    </source>
</evidence>
<reference evidence="6 7" key="1">
    <citation type="submission" date="2019-07" db="EMBL/GenBank/DDBJ databases">
        <authorList>
            <person name="Hibberd C M."/>
            <person name="Gehrig L. J."/>
            <person name="Chang H.-W."/>
            <person name="Venkatesh S."/>
        </authorList>
    </citation>
    <scope>NUCLEOTIDE SEQUENCE [LARGE SCALE GENOMIC DNA]</scope>
    <source>
        <strain evidence="6">Ruminococcus_obeum_SSTS_Bg7063</strain>
    </source>
</reference>
<dbReference type="Gene3D" id="3.20.20.450">
    <property type="entry name" value="EAL domain"/>
    <property type="match status" value="1"/>
</dbReference>
<dbReference type="AlphaFoldDB" id="A0A564SER3"/>
<dbReference type="Pfam" id="PF00072">
    <property type="entry name" value="Response_reg"/>
    <property type="match status" value="1"/>
</dbReference>
<keyword evidence="7" id="KW-1185">Reference proteome</keyword>
<dbReference type="SUPFAM" id="SSF55073">
    <property type="entry name" value="Nucleotide cyclase"/>
    <property type="match status" value="1"/>
</dbReference>
<evidence type="ECO:0000256" key="2">
    <source>
        <dbReference type="ARBA" id="ARBA00024867"/>
    </source>
</evidence>
<feature type="domain" description="EAL" evidence="5">
    <location>
        <begin position="440"/>
        <end position="692"/>
    </location>
</feature>
<evidence type="ECO:0000313" key="6">
    <source>
        <dbReference type="EMBL" id="VUW93569.1"/>
    </source>
</evidence>
<evidence type="ECO:0000256" key="1">
    <source>
        <dbReference type="ARBA" id="ARBA00018672"/>
    </source>
</evidence>
<sequence>MLITDIINFLGNEFSSIYCVNRQDQYIQIYRHLNENTELDELMNEKKTYETVIQKYIETNVFEEDRNKMLVATDFNNICKQLQLVSQFTIHYRIKNGNDILRYRMKCARIGNADTFEKIVFAFASEDSDIRLDELGIMNLSSTGEKRKILIVENDVSNLKFLISLLEDRYEIITACDGKIGLRLLEENHKDLALVLINFQIPVLSGFDFLRKVQEDTFLSLIPIIVMTANDTPKTEVICLNLGATDYIRKPYNAELIRKRLENVIKLRESSVSLREIEKDSLTGLYTEQAFFHYSRRIMQFKPDKKMHVIVGRIKDFDLIISIYGRKKANELLCYMASVYNTKFKYGLLAKKGKASFLCLLSDDCELDHQRMDNVIKEFVENAPVKGIKIKYGIYKNIDKNLSITTICDYASMAAETVMEDYNRDYAYYTDELAQKRLYNQMIENDFTDALKNKEFIIYYQPKIDVVTEKVIGAEALVRWQRTDGSMISPENFIPIYEKNGQIQKLDAYVFRQVCRLQKRILDESKKLLSVSVNLSRSSILCEGVVEQYTEIVREYDIPVTCVPLEITESASVYGQKVVTVAERLLQAGFKLHIDDFGSGYSSMESISRLPFSVLKIDKCLIDHVCETRVKILVDHIIKLSKALNMRVLAEGVETTEQLDVLRKIKCDEIQGFYYARPMPEAQFIEYVRKSDNHKKL</sequence>
<name>A0A564SER3_9FIRM</name>
<dbReference type="SUPFAM" id="SSF52172">
    <property type="entry name" value="CheY-like"/>
    <property type="match status" value="1"/>
</dbReference>
<dbReference type="InterPro" id="IPR001633">
    <property type="entry name" value="EAL_dom"/>
</dbReference>
<comment type="function">
    <text evidence="2">May play the central regulatory role in sporulation. It may be an element of the effector pathway responsible for the activation of sporulation genes in response to nutritional stress. Spo0A may act in concert with spo0H (a sigma factor) to control the expression of some genes that are critical to the sporulation process.</text>
</comment>
<protein>
    <recommendedName>
        <fullName evidence="1">Stage 0 sporulation protein A homolog</fullName>
    </recommendedName>
</protein>
<gene>
    <name evidence="6" type="primary">cph2_1</name>
    <name evidence="6" type="ORF">ROSSTS7063_00533</name>
</gene>
<dbReference type="PROSITE" id="PS50883">
    <property type="entry name" value="EAL"/>
    <property type="match status" value="1"/>
</dbReference>
<dbReference type="Pfam" id="PF00563">
    <property type="entry name" value="EAL"/>
    <property type="match status" value="1"/>
</dbReference>
<dbReference type="SMART" id="SM00448">
    <property type="entry name" value="REC"/>
    <property type="match status" value="1"/>
</dbReference>
<dbReference type="InterPro" id="IPR035919">
    <property type="entry name" value="EAL_sf"/>
</dbReference>
<dbReference type="InterPro" id="IPR001789">
    <property type="entry name" value="Sig_transdc_resp-reg_receiver"/>
</dbReference>
<dbReference type="PANTHER" id="PTHR33121">
    <property type="entry name" value="CYCLIC DI-GMP PHOSPHODIESTERASE PDEF"/>
    <property type="match status" value="1"/>
</dbReference>
<dbReference type="Gene3D" id="3.30.70.270">
    <property type="match status" value="1"/>
</dbReference>
<proteinExistence type="predicted"/>
<dbReference type="SUPFAM" id="SSF141868">
    <property type="entry name" value="EAL domain-like"/>
    <property type="match status" value="1"/>
</dbReference>
<dbReference type="EMBL" id="CABHNB010000008">
    <property type="protein sequence ID" value="VUW93569.1"/>
    <property type="molecule type" value="Genomic_DNA"/>
</dbReference>
<dbReference type="CDD" id="cd01948">
    <property type="entry name" value="EAL"/>
    <property type="match status" value="1"/>
</dbReference>
<dbReference type="InterPro" id="IPR050706">
    <property type="entry name" value="Cyclic-di-GMP_PDE-like"/>
</dbReference>
<dbReference type="InterPro" id="IPR043128">
    <property type="entry name" value="Rev_trsase/Diguanyl_cyclase"/>
</dbReference>
<dbReference type="PANTHER" id="PTHR33121:SF70">
    <property type="entry name" value="SIGNALING PROTEIN YKOW"/>
    <property type="match status" value="1"/>
</dbReference>
<dbReference type="SMART" id="SM00052">
    <property type="entry name" value="EAL"/>
    <property type="match status" value="1"/>
</dbReference>
<comment type="caution">
    <text evidence="3">Lacks conserved residue(s) required for the propagation of feature annotation.</text>
</comment>
<organism evidence="6 7">
    <name type="scientific">Blautia obeum</name>
    <dbReference type="NCBI Taxonomy" id="40520"/>
    <lineage>
        <taxon>Bacteria</taxon>
        <taxon>Bacillati</taxon>
        <taxon>Bacillota</taxon>
        <taxon>Clostridia</taxon>
        <taxon>Lachnospirales</taxon>
        <taxon>Lachnospiraceae</taxon>
        <taxon>Blautia</taxon>
    </lineage>
</organism>
<dbReference type="PROSITE" id="PS50110">
    <property type="entry name" value="RESPONSE_REGULATORY"/>
    <property type="match status" value="1"/>
</dbReference>
<dbReference type="Gene3D" id="3.40.50.2300">
    <property type="match status" value="1"/>
</dbReference>
<dbReference type="CDD" id="cd00156">
    <property type="entry name" value="REC"/>
    <property type="match status" value="1"/>
</dbReference>
<evidence type="ECO:0000313" key="7">
    <source>
        <dbReference type="Proteomes" id="UP000409147"/>
    </source>
</evidence>
<dbReference type="GO" id="GO:0000160">
    <property type="term" value="P:phosphorelay signal transduction system"/>
    <property type="evidence" value="ECO:0007669"/>
    <property type="project" value="InterPro"/>
</dbReference>